<feature type="transmembrane region" description="Helical" evidence="7">
    <location>
        <begin position="489"/>
        <end position="507"/>
    </location>
</feature>
<comment type="caution">
    <text evidence="9">The sequence shown here is derived from an EMBL/GenBank/DDBJ whole genome shotgun (WGS) entry which is preliminary data.</text>
</comment>
<dbReference type="Proteomes" id="UP000077002">
    <property type="component" value="Unassembled WGS sequence"/>
</dbReference>
<reference evidence="9 10" key="1">
    <citation type="submission" date="2016-03" db="EMBL/GenBank/DDBJ databases">
        <title>Draft genome sequence of the Fonsecaea monophora CBS 269.37.</title>
        <authorList>
            <person name="Bombassaro A."/>
            <person name="Vinicius W.A."/>
            <person name="De Hoog S."/>
            <person name="Sun J."/>
            <person name="Souza E.M."/>
            <person name="Raittz R.T."/>
            <person name="Costa F."/>
            <person name="Leao A.C."/>
            <person name="Tadra-Sfeir M.Z."/>
            <person name="Baura V."/>
            <person name="Balsanelli E."/>
            <person name="Pedrosa F.O."/>
            <person name="Moreno L.F."/>
            <person name="Steffens M.B."/>
            <person name="Xi L."/>
            <person name="Bocca A.L."/>
            <person name="Felipe M.S."/>
            <person name="Teixeira M."/>
            <person name="Telles Filho F.Q."/>
            <person name="Azevedo C.M."/>
            <person name="Gomes R."/>
            <person name="Vicente V.A."/>
        </authorList>
    </citation>
    <scope>NUCLEOTIDE SEQUENCE [LARGE SCALE GENOMIC DNA]</scope>
    <source>
        <strain evidence="9 10">CBS 269.37</strain>
    </source>
</reference>
<dbReference type="InterPro" id="IPR036259">
    <property type="entry name" value="MFS_trans_sf"/>
</dbReference>
<feature type="transmembrane region" description="Helical" evidence="7">
    <location>
        <begin position="108"/>
        <end position="127"/>
    </location>
</feature>
<evidence type="ECO:0000256" key="5">
    <source>
        <dbReference type="ARBA" id="ARBA00023136"/>
    </source>
</evidence>
<dbReference type="PROSITE" id="PS50850">
    <property type="entry name" value="MFS"/>
    <property type="match status" value="1"/>
</dbReference>
<dbReference type="OrthoDB" id="4161376at2759"/>
<feature type="compositionally biased region" description="Basic and acidic residues" evidence="6">
    <location>
        <begin position="1"/>
        <end position="12"/>
    </location>
</feature>
<protein>
    <recommendedName>
        <fullName evidence="8">Major facilitator superfamily (MFS) profile domain-containing protein</fullName>
    </recommendedName>
</protein>
<feature type="transmembrane region" description="Helical" evidence="7">
    <location>
        <begin position="200"/>
        <end position="218"/>
    </location>
</feature>
<feature type="transmembrane region" description="Helical" evidence="7">
    <location>
        <begin position="270"/>
        <end position="297"/>
    </location>
</feature>
<evidence type="ECO:0000256" key="6">
    <source>
        <dbReference type="SAM" id="MobiDB-lite"/>
    </source>
</evidence>
<feature type="transmembrane region" description="Helical" evidence="7">
    <location>
        <begin position="166"/>
        <end position="188"/>
    </location>
</feature>
<keyword evidence="2" id="KW-0813">Transport</keyword>
<dbReference type="GO" id="GO:0005886">
    <property type="term" value="C:plasma membrane"/>
    <property type="evidence" value="ECO:0007669"/>
    <property type="project" value="TreeGrafter"/>
</dbReference>
<feature type="region of interest" description="Disordered" evidence="6">
    <location>
        <begin position="1"/>
        <end position="26"/>
    </location>
</feature>
<dbReference type="InterPro" id="IPR010573">
    <property type="entry name" value="MFS_Str1/Tri12-like"/>
</dbReference>
<evidence type="ECO:0000256" key="4">
    <source>
        <dbReference type="ARBA" id="ARBA00022989"/>
    </source>
</evidence>
<proteinExistence type="predicted"/>
<evidence type="ECO:0000256" key="3">
    <source>
        <dbReference type="ARBA" id="ARBA00022692"/>
    </source>
</evidence>
<sequence length="547" mass="58143">MDDKANDIKTEEVSSPDGEGNAHHAPSEYINGKPYWRTKRFQGSFWAIGFGCLACYAGFAMPANTLALINDDIGPSASISWVSLTWTLTVAVGYTLVGRLSDIFGRRYFFIGGATLALIGSIVAATARTVNVLIGATVLIGLAAASQISFNYVIGELVPVKHRFIFMALINAVNIPIGAFGPVIARSFILHTSAGWRWNYYLTIILRGNLLFLMGLSWGGGQYPWKSGHVIGCIVTGVVSLVAFVLYEIYSGVHRPLVPMDIFKNFQYDAIVVLTTVGGMIYYSMTVIYPTTLTVLYSTDTMKVGWLSCAVGGGVQAGQVIGGLIAMRIGHINWQMVFASIVMAVFIGGLAAQTKDTLALSTAFATLGSFGVGYIENLAATAATFVIKDQKQMGTSNGIFGSIRSAGGVLATTIYLVILTNRMNTNTKNMIIPTVVEAGLPDSSITAFLTALNSGVASALQAVPGVTEKIILAGETAYLAAYTDAFQKVFLASIAFGGLSIIAALAVRPFTKEELSGSLVFHLGASKPQHARDGAVEDQNEVDAPLD</sequence>
<dbReference type="RefSeq" id="XP_022516351.1">
    <property type="nucleotide sequence ID" value="XM_022651378.1"/>
</dbReference>
<dbReference type="AlphaFoldDB" id="A0A177FML5"/>
<dbReference type="PANTHER" id="PTHR23501">
    <property type="entry name" value="MAJOR FACILITATOR SUPERFAMILY"/>
    <property type="match status" value="1"/>
</dbReference>
<dbReference type="PROSITE" id="PS00216">
    <property type="entry name" value="SUGAR_TRANSPORT_1"/>
    <property type="match status" value="1"/>
</dbReference>
<accession>A0A177FML5</accession>
<feature type="transmembrane region" description="Helical" evidence="7">
    <location>
        <begin position="73"/>
        <end position="96"/>
    </location>
</feature>
<organism evidence="9 10">
    <name type="scientific">Fonsecaea monophora</name>
    <dbReference type="NCBI Taxonomy" id="254056"/>
    <lineage>
        <taxon>Eukaryota</taxon>
        <taxon>Fungi</taxon>
        <taxon>Dikarya</taxon>
        <taxon>Ascomycota</taxon>
        <taxon>Pezizomycotina</taxon>
        <taxon>Eurotiomycetes</taxon>
        <taxon>Chaetothyriomycetidae</taxon>
        <taxon>Chaetothyriales</taxon>
        <taxon>Herpotrichiellaceae</taxon>
        <taxon>Fonsecaea</taxon>
    </lineage>
</organism>
<dbReference type="EMBL" id="LVKK01000005">
    <property type="protein sequence ID" value="OAG44399.1"/>
    <property type="molecule type" value="Genomic_DNA"/>
</dbReference>
<dbReference type="PANTHER" id="PTHR23501:SF109">
    <property type="entry name" value="MAJOR FACILITATOR SUPERFAMILY (MFS) PROFILE DOMAIN-CONTAINING PROTEIN-RELATED"/>
    <property type="match status" value="1"/>
</dbReference>
<dbReference type="Pfam" id="PF06609">
    <property type="entry name" value="TRI12"/>
    <property type="match status" value="1"/>
</dbReference>
<name>A0A177FML5_9EURO</name>
<feature type="transmembrane region" description="Helical" evidence="7">
    <location>
        <begin position="230"/>
        <end position="250"/>
    </location>
</feature>
<feature type="transmembrane region" description="Helical" evidence="7">
    <location>
        <begin position="364"/>
        <end position="387"/>
    </location>
</feature>
<keyword evidence="3 7" id="KW-0812">Transmembrane</keyword>
<feature type="transmembrane region" description="Helical" evidence="7">
    <location>
        <begin position="304"/>
        <end position="326"/>
    </location>
</feature>
<keyword evidence="5 7" id="KW-0472">Membrane</keyword>
<dbReference type="GO" id="GO:0022857">
    <property type="term" value="F:transmembrane transporter activity"/>
    <property type="evidence" value="ECO:0007669"/>
    <property type="project" value="InterPro"/>
</dbReference>
<feature type="transmembrane region" description="Helical" evidence="7">
    <location>
        <begin position="332"/>
        <end position="352"/>
    </location>
</feature>
<dbReference type="InterPro" id="IPR020846">
    <property type="entry name" value="MFS_dom"/>
</dbReference>
<evidence type="ECO:0000256" key="7">
    <source>
        <dbReference type="SAM" id="Phobius"/>
    </source>
</evidence>
<evidence type="ECO:0000313" key="10">
    <source>
        <dbReference type="Proteomes" id="UP000077002"/>
    </source>
</evidence>
<keyword evidence="4 7" id="KW-1133">Transmembrane helix</keyword>
<feature type="transmembrane region" description="Helical" evidence="7">
    <location>
        <begin position="399"/>
        <end position="420"/>
    </location>
</feature>
<evidence type="ECO:0000259" key="8">
    <source>
        <dbReference type="PROSITE" id="PS50850"/>
    </source>
</evidence>
<keyword evidence="10" id="KW-1185">Reference proteome</keyword>
<feature type="domain" description="Major facilitator superfamily (MFS) profile" evidence="8">
    <location>
        <begin position="44"/>
        <end position="512"/>
    </location>
</feature>
<dbReference type="InterPro" id="IPR005829">
    <property type="entry name" value="Sugar_transporter_CS"/>
</dbReference>
<evidence type="ECO:0000256" key="2">
    <source>
        <dbReference type="ARBA" id="ARBA00022448"/>
    </source>
</evidence>
<evidence type="ECO:0000313" key="9">
    <source>
        <dbReference type="EMBL" id="OAG44399.1"/>
    </source>
</evidence>
<feature type="transmembrane region" description="Helical" evidence="7">
    <location>
        <begin position="133"/>
        <end position="154"/>
    </location>
</feature>
<gene>
    <name evidence="9" type="ORF">AYO21_01395</name>
</gene>
<evidence type="ECO:0000256" key="1">
    <source>
        <dbReference type="ARBA" id="ARBA00004141"/>
    </source>
</evidence>
<dbReference type="SUPFAM" id="SSF103473">
    <property type="entry name" value="MFS general substrate transporter"/>
    <property type="match status" value="1"/>
</dbReference>
<feature type="transmembrane region" description="Helical" evidence="7">
    <location>
        <begin position="43"/>
        <end position="61"/>
    </location>
</feature>
<dbReference type="Gene3D" id="1.20.1250.20">
    <property type="entry name" value="MFS general substrate transporter like domains"/>
    <property type="match status" value="1"/>
</dbReference>
<comment type="subcellular location">
    <subcellularLocation>
        <location evidence="1">Membrane</location>
        <topology evidence="1">Multi-pass membrane protein</topology>
    </subcellularLocation>
</comment>
<dbReference type="GeneID" id="34596574"/>